<dbReference type="NCBIfam" id="TIGR00557">
    <property type="entry name" value="pdxA"/>
    <property type="match status" value="1"/>
</dbReference>
<evidence type="ECO:0000256" key="7">
    <source>
        <dbReference type="HAMAP-Rule" id="MF_00536"/>
    </source>
</evidence>
<feature type="binding site" evidence="7">
    <location>
        <position position="299"/>
    </location>
    <ligand>
        <name>substrate</name>
    </ligand>
</feature>
<evidence type="ECO:0000313" key="8">
    <source>
        <dbReference type="EMBL" id="WIW96449.1"/>
    </source>
</evidence>
<comment type="caution">
    <text evidence="7">Lacks conserved residue(s) required for the propagation of feature annotation.</text>
</comment>
<dbReference type="HAMAP" id="MF_00536">
    <property type="entry name" value="PdxA"/>
    <property type="match status" value="1"/>
</dbReference>
<evidence type="ECO:0000256" key="5">
    <source>
        <dbReference type="ARBA" id="ARBA00023027"/>
    </source>
</evidence>
<feature type="binding site" evidence="7">
    <location>
        <position position="290"/>
    </location>
    <ligand>
        <name>substrate</name>
    </ligand>
</feature>
<comment type="cofactor">
    <cofactor evidence="7">
        <name>Zn(2+)</name>
        <dbReference type="ChEBI" id="CHEBI:29105"/>
    </cofactor>
    <cofactor evidence="7">
        <name>Mg(2+)</name>
        <dbReference type="ChEBI" id="CHEBI:18420"/>
    </cofactor>
    <cofactor evidence="7">
        <name>Co(2+)</name>
        <dbReference type="ChEBI" id="CHEBI:48828"/>
    </cofactor>
    <text evidence="7">Binds 1 divalent metal cation per subunit. Can use ions such as Zn(2+), Mg(2+) or Co(2+).</text>
</comment>
<dbReference type="EC" id="1.1.1.262" evidence="7"/>
<evidence type="ECO:0000256" key="4">
    <source>
        <dbReference type="ARBA" id="ARBA00023002"/>
    </source>
</evidence>
<feature type="binding site" evidence="7">
    <location>
        <position position="281"/>
    </location>
    <ligand>
        <name>substrate</name>
    </ligand>
</feature>
<evidence type="ECO:0000256" key="2">
    <source>
        <dbReference type="ARBA" id="ARBA00022723"/>
    </source>
</evidence>
<keyword evidence="6 7" id="KW-0664">Pyridoxine biosynthesis</keyword>
<dbReference type="InterPro" id="IPR037510">
    <property type="entry name" value="PdxA"/>
</dbReference>
<organism evidence="8 9">
    <name type="scientific">Altererythrobacter rubellus</name>
    <dbReference type="NCBI Taxonomy" id="2173831"/>
    <lineage>
        <taxon>Bacteria</taxon>
        <taxon>Pseudomonadati</taxon>
        <taxon>Pseudomonadota</taxon>
        <taxon>Alphaproteobacteria</taxon>
        <taxon>Sphingomonadales</taxon>
        <taxon>Erythrobacteraceae</taxon>
        <taxon>Altererythrobacter</taxon>
    </lineage>
</organism>
<accession>A0A9Y2B9T5</accession>
<dbReference type="AlphaFoldDB" id="A0A9Y2B9T5"/>
<sequence>MSSTGEHLPLAISLGDPSGIGPEIIVHAWRQRAEMGLKPFAVVGGSGVLRAAAETLGVDCPITQISSLSQASNVFDTALPVLGDKDVAYHPGVPNTAGAKLALTSLEQATQLAVSGMASAVVTAPIAKKLLEEVGFQHPGQTEFLAAACGLPENTSVMMMAGPNLRTVPLTVHCPLADVPSLISTDLIATRGRIVAAALKLDFGIENPRIAVTGLNPHAGEGGKFGREEIGTIAPAIAALQSEGLNVTGPHSADAMFTPRARSGYDAALCMYHDQALIPLKALEFDEGVNVTLGLPIIRTSPDHGTAFDIAGKGIADPGAMIAAIRMAGEMAARRYAHG</sequence>
<dbReference type="GO" id="GO:0042823">
    <property type="term" value="P:pyridoxal phosphate biosynthetic process"/>
    <property type="evidence" value="ECO:0007669"/>
    <property type="project" value="UniProtKB-UniRule"/>
</dbReference>
<dbReference type="RefSeq" id="WP_285976755.1">
    <property type="nucleotide sequence ID" value="NZ_CP127221.1"/>
</dbReference>
<keyword evidence="7" id="KW-0170">Cobalt</keyword>
<dbReference type="GO" id="GO:0005737">
    <property type="term" value="C:cytoplasm"/>
    <property type="evidence" value="ECO:0007669"/>
    <property type="project" value="UniProtKB-SubCell"/>
</dbReference>
<dbReference type="PANTHER" id="PTHR30004">
    <property type="entry name" value="4-HYDROXYTHREONINE-4-PHOSPHATE DEHYDROGENASE"/>
    <property type="match status" value="1"/>
</dbReference>
<dbReference type="Proteomes" id="UP001231445">
    <property type="component" value="Chromosome"/>
</dbReference>
<dbReference type="GO" id="GO:0008270">
    <property type="term" value="F:zinc ion binding"/>
    <property type="evidence" value="ECO:0007669"/>
    <property type="project" value="UniProtKB-UniRule"/>
</dbReference>
<keyword evidence="2 7" id="KW-0479">Metal-binding</keyword>
<comment type="function">
    <text evidence="7">Catalyzes the NAD(P)-dependent oxidation of 4-(phosphooxy)-L-threonine (HTP) into 2-amino-3-oxo-4-(phosphooxy)butyric acid which spontaneously decarboxylates to form 3-amino-2-oxopropyl phosphate (AHAP).</text>
</comment>
<evidence type="ECO:0000256" key="3">
    <source>
        <dbReference type="ARBA" id="ARBA00022857"/>
    </source>
</evidence>
<feature type="binding site" evidence="7">
    <location>
        <position position="173"/>
    </location>
    <ligand>
        <name>a divalent metal cation</name>
        <dbReference type="ChEBI" id="CHEBI:60240"/>
        <note>ligand shared between dimeric partners</note>
    </ligand>
</feature>
<comment type="miscellaneous">
    <text evidence="7">The active site is located at the dimer interface.</text>
</comment>
<feature type="binding site" evidence="7">
    <location>
        <position position="142"/>
    </location>
    <ligand>
        <name>substrate</name>
    </ligand>
</feature>
<feature type="binding site" evidence="7">
    <location>
        <position position="273"/>
    </location>
    <ligand>
        <name>a divalent metal cation</name>
        <dbReference type="ChEBI" id="CHEBI:60240"/>
        <note>ligand shared between dimeric partners</note>
    </ligand>
</feature>
<dbReference type="GO" id="GO:0008615">
    <property type="term" value="P:pyridoxine biosynthetic process"/>
    <property type="evidence" value="ECO:0007669"/>
    <property type="project" value="UniProtKB-UniRule"/>
</dbReference>
<keyword evidence="7" id="KW-0460">Magnesium</keyword>
<dbReference type="Gene3D" id="3.40.718.10">
    <property type="entry name" value="Isopropylmalate Dehydrogenase"/>
    <property type="match status" value="1"/>
</dbReference>
<keyword evidence="7" id="KW-0862">Zinc</keyword>
<dbReference type="NCBIfam" id="NF003699">
    <property type="entry name" value="PRK05312.1"/>
    <property type="match status" value="1"/>
</dbReference>
<evidence type="ECO:0000256" key="1">
    <source>
        <dbReference type="ARBA" id="ARBA00022490"/>
    </source>
</evidence>
<gene>
    <name evidence="7 8" type="primary">pdxA</name>
    <name evidence="8" type="ORF">QQX03_04940</name>
</gene>
<dbReference type="EMBL" id="CP127221">
    <property type="protein sequence ID" value="WIW96449.1"/>
    <property type="molecule type" value="Genomic_DNA"/>
</dbReference>
<comment type="catalytic activity">
    <reaction evidence="7">
        <text>4-(phosphooxy)-L-threonine + NAD(+) = 3-amino-2-oxopropyl phosphate + CO2 + NADH</text>
        <dbReference type="Rhea" id="RHEA:32275"/>
        <dbReference type="ChEBI" id="CHEBI:16526"/>
        <dbReference type="ChEBI" id="CHEBI:57279"/>
        <dbReference type="ChEBI" id="CHEBI:57540"/>
        <dbReference type="ChEBI" id="CHEBI:57945"/>
        <dbReference type="ChEBI" id="CHEBI:58452"/>
        <dbReference type="EC" id="1.1.1.262"/>
    </reaction>
</comment>
<keyword evidence="3 7" id="KW-0521">NADP</keyword>
<proteinExistence type="inferred from homology"/>
<keyword evidence="1 7" id="KW-0963">Cytoplasm</keyword>
<keyword evidence="5 7" id="KW-0520">NAD</keyword>
<dbReference type="GO" id="GO:0000287">
    <property type="term" value="F:magnesium ion binding"/>
    <property type="evidence" value="ECO:0007669"/>
    <property type="project" value="UniProtKB-UniRule"/>
</dbReference>
<keyword evidence="4 7" id="KW-0560">Oxidoreductase</keyword>
<protein>
    <recommendedName>
        <fullName evidence="7">4-hydroxythreonine-4-phosphate dehydrogenase</fullName>
        <ecNumber evidence="7">1.1.1.262</ecNumber>
    </recommendedName>
    <alternativeName>
        <fullName evidence="7">4-(phosphohydroxy)-L-threonine dehydrogenase</fullName>
    </alternativeName>
</protein>
<dbReference type="Pfam" id="PF04166">
    <property type="entry name" value="PdxA"/>
    <property type="match status" value="1"/>
</dbReference>
<comment type="subunit">
    <text evidence="7">Homodimer.</text>
</comment>
<dbReference type="GO" id="GO:0050897">
    <property type="term" value="F:cobalt ion binding"/>
    <property type="evidence" value="ECO:0007669"/>
    <property type="project" value="UniProtKB-UniRule"/>
</dbReference>
<evidence type="ECO:0000313" key="9">
    <source>
        <dbReference type="Proteomes" id="UP001231445"/>
    </source>
</evidence>
<evidence type="ECO:0000256" key="6">
    <source>
        <dbReference type="ARBA" id="ARBA00023096"/>
    </source>
</evidence>
<dbReference type="SUPFAM" id="SSF53659">
    <property type="entry name" value="Isocitrate/Isopropylmalate dehydrogenase-like"/>
    <property type="match status" value="1"/>
</dbReference>
<dbReference type="PANTHER" id="PTHR30004:SF6">
    <property type="entry name" value="D-THREONATE 4-PHOSPHATE DEHYDROGENASE"/>
    <property type="match status" value="1"/>
</dbReference>
<dbReference type="InterPro" id="IPR005255">
    <property type="entry name" value="PdxA_fam"/>
</dbReference>
<feature type="binding site" evidence="7">
    <location>
        <position position="218"/>
    </location>
    <ligand>
        <name>a divalent metal cation</name>
        <dbReference type="ChEBI" id="CHEBI:60240"/>
        <note>ligand shared between dimeric partners</note>
    </ligand>
</feature>
<comment type="subcellular location">
    <subcellularLocation>
        <location evidence="7">Cytoplasm</location>
    </subcellularLocation>
</comment>
<dbReference type="KEGG" id="arue:QQX03_04940"/>
<reference evidence="8 9" key="1">
    <citation type="submission" date="2023-06" db="EMBL/GenBank/DDBJ databases">
        <title>Altererythrobacter rubellus NBRC 112769 genome.</title>
        <authorList>
            <person name="Zhang K."/>
        </authorList>
    </citation>
    <scope>NUCLEOTIDE SEQUENCE [LARGE SCALE GENOMIC DNA]</scope>
    <source>
        <strain evidence="8 9">NBRC 112769</strain>
    </source>
</reference>
<comment type="pathway">
    <text evidence="7">Cofactor biosynthesis; pyridoxine 5'-phosphate biosynthesis; pyridoxine 5'-phosphate from D-erythrose 4-phosphate: step 4/5.</text>
</comment>
<dbReference type="GO" id="GO:0050570">
    <property type="term" value="F:4-hydroxythreonine-4-phosphate dehydrogenase activity"/>
    <property type="evidence" value="ECO:0007669"/>
    <property type="project" value="UniProtKB-UniRule"/>
</dbReference>
<keyword evidence="9" id="KW-1185">Reference proteome</keyword>
<comment type="similarity">
    <text evidence="7">Belongs to the PdxA family.</text>
</comment>
<dbReference type="GO" id="GO:0051287">
    <property type="term" value="F:NAD binding"/>
    <property type="evidence" value="ECO:0007669"/>
    <property type="project" value="InterPro"/>
</dbReference>
<name>A0A9Y2B9T5_9SPHN</name>